<comment type="caution">
    <text evidence="1">The sequence shown here is derived from an EMBL/GenBank/DDBJ whole genome shotgun (WGS) entry which is preliminary data.</text>
</comment>
<dbReference type="Proteomes" id="UP000724584">
    <property type="component" value="Unassembled WGS sequence"/>
</dbReference>
<proteinExistence type="predicted"/>
<reference evidence="1 2" key="1">
    <citation type="journal article" date="2021" name="Nat. Commun.">
        <title>Genetic determinants of endophytism in the Arabidopsis root mycobiome.</title>
        <authorList>
            <person name="Mesny F."/>
            <person name="Miyauchi S."/>
            <person name="Thiergart T."/>
            <person name="Pickel B."/>
            <person name="Atanasova L."/>
            <person name="Karlsson M."/>
            <person name="Huettel B."/>
            <person name="Barry K.W."/>
            <person name="Haridas S."/>
            <person name="Chen C."/>
            <person name="Bauer D."/>
            <person name="Andreopoulos W."/>
            <person name="Pangilinan J."/>
            <person name="LaButti K."/>
            <person name="Riley R."/>
            <person name="Lipzen A."/>
            <person name="Clum A."/>
            <person name="Drula E."/>
            <person name="Henrissat B."/>
            <person name="Kohler A."/>
            <person name="Grigoriev I.V."/>
            <person name="Martin F.M."/>
            <person name="Hacquard S."/>
        </authorList>
    </citation>
    <scope>NUCLEOTIDE SEQUENCE [LARGE SCALE GENOMIC DNA]</scope>
    <source>
        <strain evidence="1 2">MPI-SDFR-AT-0079</strain>
    </source>
</reference>
<organism evidence="1 2">
    <name type="scientific">Chaetomium tenue</name>
    <dbReference type="NCBI Taxonomy" id="1854479"/>
    <lineage>
        <taxon>Eukaryota</taxon>
        <taxon>Fungi</taxon>
        <taxon>Dikarya</taxon>
        <taxon>Ascomycota</taxon>
        <taxon>Pezizomycotina</taxon>
        <taxon>Sordariomycetes</taxon>
        <taxon>Sordariomycetidae</taxon>
        <taxon>Sordariales</taxon>
        <taxon>Chaetomiaceae</taxon>
        <taxon>Chaetomium</taxon>
    </lineage>
</organism>
<accession>A0ACB7PRX2</accession>
<keyword evidence="2" id="KW-1185">Reference proteome</keyword>
<evidence type="ECO:0000313" key="1">
    <source>
        <dbReference type="EMBL" id="KAH6649974.1"/>
    </source>
</evidence>
<sequence length="370" mass="40456">MTTSISPFPAPLPGTQSLDNDPVLSLREASRKLVREWGFLRPTPIPFPLSPAAVHCMIEIGDYGRRSFPHLCTELKVPPTQLSHTLVELISRGIVRREPNLASQGGQVTAENEETYTLTTAGVSALAEINAHAQDQVTKALAAAPPGAGANITAAFQAYATALERSRPNQADITPDITPAATPEPQLPQPPTVSIVAGYRPGILARTLEMHLAFYYPREGWGRKFESVLSTGLGDLLDRLDRPVNQVWAAVMTTPAQHPGAPTMERTVGVVYIDGEAYPGEEGVAKVRAFIVDESARGLGVGKQLFAAAMRFVRETGFRECRLATQRCLTAARSLYEREGFKEAGEVWFEGFGNGTMELRYVWRREDELE</sequence>
<gene>
    <name evidence="1" type="ORF">F5144DRAFT_29121</name>
</gene>
<dbReference type="EMBL" id="JAGIZQ010000001">
    <property type="protein sequence ID" value="KAH6649974.1"/>
    <property type="molecule type" value="Genomic_DNA"/>
</dbReference>
<name>A0ACB7PRX2_9PEZI</name>
<evidence type="ECO:0000313" key="2">
    <source>
        <dbReference type="Proteomes" id="UP000724584"/>
    </source>
</evidence>
<protein>
    <submittedName>
        <fullName evidence="1">Uncharacterized protein</fullName>
    </submittedName>
</protein>